<dbReference type="InterPro" id="IPR043429">
    <property type="entry name" value="ArtM/GltK/GlnP/TcyL/YhdX-like"/>
</dbReference>
<feature type="transmembrane region" description="Helical" evidence="7">
    <location>
        <begin position="186"/>
        <end position="208"/>
    </location>
</feature>
<dbReference type="GO" id="GO:0043190">
    <property type="term" value="C:ATP-binding cassette (ABC) transporter complex"/>
    <property type="evidence" value="ECO:0007669"/>
    <property type="project" value="InterPro"/>
</dbReference>
<dbReference type="CDD" id="cd06261">
    <property type="entry name" value="TM_PBP2"/>
    <property type="match status" value="1"/>
</dbReference>
<evidence type="ECO:0000313" key="10">
    <source>
        <dbReference type="Proteomes" id="UP000007575"/>
    </source>
</evidence>
<evidence type="ECO:0000256" key="4">
    <source>
        <dbReference type="ARBA" id="ARBA00022692"/>
    </source>
</evidence>
<dbReference type="InterPro" id="IPR010065">
    <property type="entry name" value="AA_ABC_transptr_permease_3TM"/>
</dbReference>
<dbReference type="AlphaFoldDB" id="H8H0A1"/>
<proteinExistence type="inferred from homology"/>
<dbReference type="SUPFAM" id="SSF161098">
    <property type="entry name" value="MetI-like"/>
    <property type="match status" value="1"/>
</dbReference>
<feature type="transmembrane region" description="Helical" evidence="7">
    <location>
        <begin position="139"/>
        <end position="166"/>
    </location>
</feature>
<dbReference type="OrthoDB" id="9809799at2"/>
<evidence type="ECO:0000256" key="1">
    <source>
        <dbReference type="ARBA" id="ARBA00004651"/>
    </source>
</evidence>
<evidence type="ECO:0000259" key="8">
    <source>
        <dbReference type="PROSITE" id="PS50928"/>
    </source>
</evidence>
<organism evidence="9 10">
    <name type="scientific">Deinococcus gobiensis (strain DSM 21396 / JCM 16679 / CGMCC 1.7299 / I-0)</name>
    <dbReference type="NCBI Taxonomy" id="745776"/>
    <lineage>
        <taxon>Bacteria</taxon>
        <taxon>Thermotogati</taxon>
        <taxon>Deinococcota</taxon>
        <taxon>Deinococci</taxon>
        <taxon>Deinococcales</taxon>
        <taxon>Deinococcaceae</taxon>
        <taxon>Deinococcus</taxon>
    </lineage>
</organism>
<dbReference type="KEGG" id="dgo:DGo_PA0267"/>
<name>H8H0A1_DEIGI</name>
<keyword evidence="9" id="KW-0614">Plasmid</keyword>
<keyword evidence="4 7" id="KW-0812">Transmembrane</keyword>
<evidence type="ECO:0000256" key="2">
    <source>
        <dbReference type="ARBA" id="ARBA00022448"/>
    </source>
</evidence>
<dbReference type="RefSeq" id="WP_014695671.1">
    <property type="nucleotide sequence ID" value="NC_017805.1"/>
</dbReference>
<comment type="similarity">
    <text evidence="7">Belongs to the binding-protein-dependent transport system permease family.</text>
</comment>
<dbReference type="InterPro" id="IPR035906">
    <property type="entry name" value="MetI-like_sf"/>
</dbReference>
<evidence type="ECO:0000256" key="3">
    <source>
        <dbReference type="ARBA" id="ARBA00022475"/>
    </source>
</evidence>
<dbReference type="Proteomes" id="UP000007575">
    <property type="component" value="Plasmid P1"/>
</dbReference>
<dbReference type="PROSITE" id="PS50928">
    <property type="entry name" value="ABC_TM1"/>
    <property type="match status" value="1"/>
</dbReference>
<dbReference type="Pfam" id="PF00528">
    <property type="entry name" value="BPD_transp_1"/>
    <property type="match status" value="1"/>
</dbReference>
<gene>
    <name evidence="9" type="ordered locus">DGo_PA0267</name>
</gene>
<dbReference type="Gene3D" id="1.10.3720.10">
    <property type="entry name" value="MetI-like"/>
    <property type="match status" value="1"/>
</dbReference>
<dbReference type="PANTHER" id="PTHR30614:SF34">
    <property type="entry name" value="BLR6398 PROTEIN"/>
    <property type="match status" value="1"/>
</dbReference>
<evidence type="ECO:0000256" key="5">
    <source>
        <dbReference type="ARBA" id="ARBA00022989"/>
    </source>
</evidence>
<protein>
    <submittedName>
        <fullName evidence="9">Putative amino acid ABC transporter, permease protein</fullName>
    </submittedName>
</protein>
<dbReference type="NCBIfam" id="TIGR01726">
    <property type="entry name" value="HEQRo_perm_3TM"/>
    <property type="match status" value="1"/>
</dbReference>
<evidence type="ECO:0000256" key="7">
    <source>
        <dbReference type="RuleBase" id="RU363032"/>
    </source>
</evidence>
<dbReference type="GO" id="GO:0006865">
    <property type="term" value="P:amino acid transport"/>
    <property type="evidence" value="ECO:0007669"/>
    <property type="project" value="TreeGrafter"/>
</dbReference>
<sequence>MSEFTTADILRQLLLSLRWTVLLSLIAFAGGGLLALLLTALNFSGQRAVKTVIRWYVQIFQGTPLLMQLFLAFFGLALLGIETSPWTAASVALILYSAAYLTEIWRGCIEAVPRGQSEAAASLGLSFAQRFTLVVLPQALTVAVAPTVGFLVQVVKGTALTAIIGFMDLTKTGTVIANTTFEPLKVYGLVALLYFALCFPISLASRALERCLASRTRRAVARQAAPGRVSAAT</sequence>
<keyword evidence="5 7" id="KW-1133">Transmembrane helix</keyword>
<dbReference type="HOGENOM" id="CLU_019602_1_0_0"/>
<dbReference type="PANTHER" id="PTHR30614">
    <property type="entry name" value="MEMBRANE COMPONENT OF AMINO ACID ABC TRANSPORTER"/>
    <property type="match status" value="1"/>
</dbReference>
<keyword evidence="3" id="KW-1003">Cell membrane</keyword>
<comment type="subcellular location">
    <subcellularLocation>
        <location evidence="1 7">Cell membrane</location>
        <topology evidence="1 7">Multi-pass membrane protein</topology>
    </subcellularLocation>
</comment>
<reference evidence="9 10" key="1">
    <citation type="journal article" date="2012" name="PLoS ONE">
        <title>Genome sequence and transcriptome analysis of the radioresistant bacterium Deinococcus gobiensis: insights into the extreme environmental adaptations.</title>
        <authorList>
            <person name="Yuan M."/>
            <person name="Chen M."/>
            <person name="Zhang W."/>
            <person name="Lu W."/>
            <person name="Wang J."/>
            <person name="Yang M."/>
            <person name="Zhao P."/>
            <person name="Tang R."/>
            <person name="Li X."/>
            <person name="Hao Y."/>
            <person name="Zhou Z."/>
            <person name="Zhan Y."/>
            <person name="Yu H."/>
            <person name="Teng C."/>
            <person name="Yan Y."/>
            <person name="Ping S."/>
            <person name="Wang Y."/>
            <person name="Lin M."/>
        </authorList>
    </citation>
    <scope>NUCLEOTIDE SEQUENCE [LARGE SCALE GENOMIC DNA]</scope>
    <source>
        <strain evidence="10">DSM 21396 / JCM 16679 / CGMCC 1.7299 / I-0</strain>
        <plasmid evidence="9">P1</plasmid>
    </source>
</reference>
<keyword evidence="10" id="KW-1185">Reference proteome</keyword>
<feature type="transmembrane region" description="Helical" evidence="7">
    <location>
        <begin position="20"/>
        <end position="43"/>
    </location>
</feature>
<keyword evidence="6 7" id="KW-0472">Membrane</keyword>
<accession>H8H0A1</accession>
<feature type="domain" description="ABC transmembrane type-1" evidence="8">
    <location>
        <begin position="13"/>
        <end position="205"/>
    </location>
</feature>
<dbReference type="PATRIC" id="fig|745776.4.peg.3300"/>
<dbReference type="GO" id="GO:0022857">
    <property type="term" value="F:transmembrane transporter activity"/>
    <property type="evidence" value="ECO:0007669"/>
    <property type="project" value="InterPro"/>
</dbReference>
<feature type="transmembrane region" description="Helical" evidence="7">
    <location>
        <begin position="55"/>
        <end position="80"/>
    </location>
</feature>
<geneLocation type="plasmid" evidence="9 10">
    <name>P1</name>
</geneLocation>
<dbReference type="EMBL" id="CP002192">
    <property type="protein sequence ID" value="AFD27153.1"/>
    <property type="molecule type" value="Genomic_DNA"/>
</dbReference>
<keyword evidence="2 7" id="KW-0813">Transport</keyword>
<evidence type="ECO:0000256" key="6">
    <source>
        <dbReference type="ARBA" id="ARBA00023136"/>
    </source>
</evidence>
<evidence type="ECO:0000313" key="9">
    <source>
        <dbReference type="EMBL" id="AFD27153.1"/>
    </source>
</evidence>
<dbReference type="InterPro" id="IPR000515">
    <property type="entry name" value="MetI-like"/>
</dbReference>